<feature type="domain" description="Copper amine oxidase N2-terminal" evidence="3">
    <location>
        <begin position="73"/>
        <end position="138"/>
    </location>
</feature>
<dbReference type="GO" id="GO:0008131">
    <property type="term" value="F:primary methylamine oxidase activity"/>
    <property type="evidence" value="ECO:0007669"/>
    <property type="project" value="InterPro"/>
</dbReference>
<keyword evidence="2" id="KW-0812">Transmembrane</keyword>
<sequence>MEGKNFLRCLFFICSVVLIMLFTAFNFPTPLSDKSELLECATNSAWCTAKNRILRHPNRAPLGHDHTADVPHHPLDPLTIQEMNKVQKVIKSFFGKSVYSVHSLVLEDPEKQVVLKWQKGDPLPPRKASVIARAAGEELLADGGPGERGGGGARHQPHFRVPSGDPGGYAERDIRAAVQRPFQPHDLGERS</sequence>
<name>A0AAW2MIN8_9LAMI</name>
<organism evidence="4">
    <name type="scientific">Sesamum angustifolium</name>
    <dbReference type="NCBI Taxonomy" id="2727405"/>
    <lineage>
        <taxon>Eukaryota</taxon>
        <taxon>Viridiplantae</taxon>
        <taxon>Streptophyta</taxon>
        <taxon>Embryophyta</taxon>
        <taxon>Tracheophyta</taxon>
        <taxon>Spermatophyta</taxon>
        <taxon>Magnoliopsida</taxon>
        <taxon>eudicotyledons</taxon>
        <taxon>Gunneridae</taxon>
        <taxon>Pentapetalae</taxon>
        <taxon>asterids</taxon>
        <taxon>lamiids</taxon>
        <taxon>Lamiales</taxon>
        <taxon>Pedaliaceae</taxon>
        <taxon>Sesamum</taxon>
    </lineage>
</organism>
<dbReference type="Gene3D" id="3.10.450.40">
    <property type="match status" value="1"/>
</dbReference>
<feature type="transmembrane region" description="Helical" evidence="2">
    <location>
        <begin position="7"/>
        <end position="27"/>
    </location>
</feature>
<proteinExistence type="predicted"/>
<protein>
    <submittedName>
        <fullName evidence="4">Primary amine oxidase</fullName>
    </submittedName>
</protein>
<keyword evidence="2" id="KW-0472">Membrane</keyword>
<dbReference type="Pfam" id="PF02727">
    <property type="entry name" value="Cu_amine_oxidN2"/>
    <property type="match status" value="1"/>
</dbReference>
<gene>
    <name evidence="4" type="ORF">Sangu_1684900</name>
</gene>
<accession>A0AAW2MIN8</accession>
<dbReference type="AlphaFoldDB" id="A0AAW2MIN8"/>
<dbReference type="EMBL" id="JACGWK010000010">
    <property type="protein sequence ID" value="KAL0331394.1"/>
    <property type="molecule type" value="Genomic_DNA"/>
</dbReference>
<dbReference type="GO" id="GO:0048038">
    <property type="term" value="F:quinone binding"/>
    <property type="evidence" value="ECO:0007669"/>
    <property type="project" value="InterPro"/>
</dbReference>
<dbReference type="InterPro" id="IPR016182">
    <property type="entry name" value="Cu_amine_oxidase_N-reg"/>
</dbReference>
<dbReference type="GO" id="GO:0005507">
    <property type="term" value="F:copper ion binding"/>
    <property type="evidence" value="ECO:0007669"/>
    <property type="project" value="InterPro"/>
</dbReference>
<reference evidence="4" key="2">
    <citation type="journal article" date="2024" name="Plant">
        <title>Genomic evolution and insights into agronomic trait innovations of Sesamum species.</title>
        <authorList>
            <person name="Miao H."/>
            <person name="Wang L."/>
            <person name="Qu L."/>
            <person name="Liu H."/>
            <person name="Sun Y."/>
            <person name="Le M."/>
            <person name="Wang Q."/>
            <person name="Wei S."/>
            <person name="Zheng Y."/>
            <person name="Lin W."/>
            <person name="Duan Y."/>
            <person name="Cao H."/>
            <person name="Xiong S."/>
            <person name="Wang X."/>
            <person name="Wei L."/>
            <person name="Li C."/>
            <person name="Ma Q."/>
            <person name="Ju M."/>
            <person name="Zhao R."/>
            <person name="Li G."/>
            <person name="Mu C."/>
            <person name="Tian Q."/>
            <person name="Mei H."/>
            <person name="Zhang T."/>
            <person name="Gao T."/>
            <person name="Zhang H."/>
        </authorList>
    </citation>
    <scope>NUCLEOTIDE SEQUENCE</scope>
    <source>
        <strain evidence="4">G01</strain>
    </source>
</reference>
<reference evidence="4" key="1">
    <citation type="submission" date="2020-06" db="EMBL/GenBank/DDBJ databases">
        <authorList>
            <person name="Li T."/>
            <person name="Hu X."/>
            <person name="Zhang T."/>
            <person name="Song X."/>
            <person name="Zhang H."/>
            <person name="Dai N."/>
            <person name="Sheng W."/>
            <person name="Hou X."/>
            <person name="Wei L."/>
        </authorList>
    </citation>
    <scope>NUCLEOTIDE SEQUENCE</scope>
    <source>
        <strain evidence="4">G01</strain>
        <tissue evidence="4">Leaf</tissue>
    </source>
</reference>
<evidence type="ECO:0000256" key="2">
    <source>
        <dbReference type="SAM" id="Phobius"/>
    </source>
</evidence>
<evidence type="ECO:0000259" key="3">
    <source>
        <dbReference type="Pfam" id="PF02727"/>
    </source>
</evidence>
<dbReference type="SUPFAM" id="SSF54416">
    <property type="entry name" value="Amine oxidase N-terminal region"/>
    <property type="match status" value="1"/>
</dbReference>
<evidence type="ECO:0000313" key="4">
    <source>
        <dbReference type="EMBL" id="KAL0331394.1"/>
    </source>
</evidence>
<comment type="caution">
    <text evidence="4">The sequence shown here is derived from an EMBL/GenBank/DDBJ whole genome shotgun (WGS) entry which is preliminary data.</text>
</comment>
<evidence type="ECO:0000256" key="1">
    <source>
        <dbReference type="SAM" id="MobiDB-lite"/>
    </source>
</evidence>
<feature type="compositionally biased region" description="Gly residues" evidence="1">
    <location>
        <begin position="143"/>
        <end position="153"/>
    </location>
</feature>
<dbReference type="GO" id="GO:0009308">
    <property type="term" value="P:amine metabolic process"/>
    <property type="evidence" value="ECO:0007669"/>
    <property type="project" value="InterPro"/>
</dbReference>
<dbReference type="InterPro" id="IPR015800">
    <property type="entry name" value="Cu_amine_oxidase_N2"/>
</dbReference>
<keyword evidence="2" id="KW-1133">Transmembrane helix</keyword>
<feature type="region of interest" description="Disordered" evidence="1">
    <location>
        <begin position="140"/>
        <end position="191"/>
    </location>
</feature>